<sequence length="268" mass="29550">MSDNRSGATGRGRRILVRAGFWLAGAALAAVFFLAPARLGEWIGRRVTGEDTSQLGTVLSWSLEAGWITFLVLLAAGLVRQARDGRRDRDRRAGWEAVAREQAAVRRQKHQYTEALANLQTLRRLLLLGDGLTGMTRLTFADCALVEPRAAHRNGPRVPTVVDTGGRVEISHDAIVYRGAERQETWEFDHLQQVMHAADHVAIAVGNRKSVSGVLLPPAFRAVFTFAVDARRHGLTWTDQVSRRFNAIETELVRGLEASRGQESGVPV</sequence>
<accession>A0ABS5TB49</accession>
<keyword evidence="1" id="KW-1133">Transmembrane helix</keyword>
<proteinExistence type="predicted"/>
<protein>
    <recommendedName>
        <fullName evidence="4">NERD domain-containing protein</fullName>
    </recommendedName>
</protein>
<dbReference type="Proteomes" id="UP001197247">
    <property type="component" value="Unassembled WGS sequence"/>
</dbReference>
<comment type="caution">
    <text evidence="2">The sequence shown here is derived from an EMBL/GenBank/DDBJ whole genome shotgun (WGS) entry which is preliminary data.</text>
</comment>
<evidence type="ECO:0008006" key="4">
    <source>
        <dbReference type="Google" id="ProtNLM"/>
    </source>
</evidence>
<evidence type="ECO:0000256" key="1">
    <source>
        <dbReference type="SAM" id="Phobius"/>
    </source>
</evidence>
<gene>
    <name evidence="2" type="ORF">KIH74_05195</name>
</gene>
<dbReference type="RefSeq" id="WP_214154607.1">
    <property type="nucleotide sequence ID" value="NZ_JAHBAY010000002.1"/>
</dbReference>
<name>A0ABS5TB49_9ACTN</name>
<keyword evidence="1" id="KW-0472">Membrane</keyword>
<feature type="transmembrane region" description="Helical" evidence="1">
    <location>
        <begin position="21"/>
        <end position="39"/>
    </location>
</feature>
<dbReference type="EMBL" id="JAHBAY010000002">
    <property type="protein sequence ID" value="MBT0768307.1"/>
    <property type="molecule type" value="Genomic_DNA"/>
</dbReference>
<evidence type="ECO:0000313" key="2">
    <source>
        <dbReference type="EMBL" id="MBT0768307.1"/>
    </source>
</evidence>
<keyword evidence="3" id="KW-1185">Reference proteome</keyword>
<organism evidence="2 3">
    <name type="scientific">Kineosporia corallincola</name>
    <dbReference type="NCBI Taxonomy" id="2835133"/>
    <lineage>
        <taxon>Bacteria</taxon>
        <taxon>Bacillati</taxon>
        <taxon>Actinomycetota</taxon>
        <taxon>Actinomycetes</taxon>
        <taxon>Kineosporiales</taxon>
        <taxon>Kineosporiaceae</taxon>
        <taxon>Kineosporia</taxon>
    </lineage>
</organism>
<keyword evidence="1" id="KW-0812">Transmembrane</keyword>
<evidence type="ECO:0000313" key="3">
    <source>
        <dbReference type="Proteomes" id="UP001197247"/>
    </source>
</evidence>
<feature type="transmembrane region" description="Helical" evidence="1">
    <location>
        <begin position="59"/>
        <end position="79"/>
    </location>
</feature>
<reference evidence="2 3" key="1">
    <citation type="submission" date="2021-05" db="EMBL/GenBank/DDBJ databases">
        <title>Kineosporia and Streptomyces sp. nov. two new marine actinobacteria isolated from Coral.</title>
        <authorList>
            <person name="Buangrab K."/>
            <person name="Sutthacheep M."/>
            <person name="Yeemin T."/>
            <person name="Harunari E."/>
            <person name="Igarashi Y."/>
            <person name="Kanchanasin P."/>
            <person name="Tanasupawat S."/>
            <person name="Phongsopitanun W."/>
        </authorList>
    </citation>
    <scope>NUCLEOTIDE SEQUENCE [LARGE SCALE GENOMIC DNA]</scope>
    <source>
        <strain evidence="2 3">J2-2</strain>
    </source>
</reference>